<feature type="compositionally biased region" description="Basic and acidic residues" evidence="7">
    <location>
        <begin position="460"/>
        <end position="473"/>
    </location>
</feature>
<gene>
    <name evidence="9" type="ORF">IE077_002830</name>
</gene>
<dbReference type="Gene3D" id="6.10.140.420">
    <property type="match status" value="1"/>
</dbReference>
<evidence type="ECO:0000313" key="9">
    <source>
        <dbReference type="EMBL" id="KAF8820769.1"/>
    </source>
</evidence>
<reference evidence="9 10" key="1">
    <citation type="journal article" date="2020" name="bioRxiv">
        <title>Metabolic contributions of an alphaproteobacterial endosymbiont in the apicomplexan Cardiosporidium cionae.</title>
        <authorList>
            <person name="Hunter E.S."/>
            <person name="Paight C.J."/>
            <person name="Lane C.E."/>
        </authorList>
    </citation>
    <scope>NUCLEOTIDE SEQUENCE [LARGE SCALE GENOMIC DNA]</scope>
    <source>
        <strain evidence="9">ESH_2018</strain>
    </source>
</reference>
<feature type="compositionally biased region" description="Basic and acidic residues" evidence="7">
    <location>
        <begin position="395"/>
        <end position="408"/>
    </location>
</feature>
<feature type="domain" description="CWF21" evidence="8">
    <location>
        <begin position="57"/>
        <end position="102"/>
    </location>
</feature>
<dbReference type="PANTHER" id="PTHR36562:SF5">
    <property type="entry name" value="SERINE_ARGININE REPETITIVE MATRIX 2"/>
    <property type="match status" value="1"/>
</dbReference>
<feature type="compositionally biased region" description="Basic and acidic residues" evidence="7">
    <location>
        <begin position="514"/>
        <end position="552"/>
    </location>
</feature>
<feature type="compositionally biased region" description="Basic and acidic residues" evidence="7">
    <location>
        <begin position="285"/>
        <end position="299"/>
    </location>
</feature>
<proteinExistence type="inferred from homology"/>
<keyword evidence="3" id="KW-0507">mRNA processing</keyword>
<evidence type="ECO:0000256" key="5">
    <source>
        <dbReference type="ARBA" id="ARBA00023187"/>
    </source>
</evidence>
<feature type="compositionally biased region" description="Low complexity" evidence="7">
    <location>
        <begin position="213"/>
        <end position="272"/>
    </location>
</feature>
<dbReference type="Pfam" id="PF08312">
    <property type="entry name" value="cwf21"/>
    <property type="match status" value="1"/>
</dbReference>
<organism evidence="9 10">
    <name type="scientific">Cardiosporidium cionae</name>
    <dbReference type="NCBI Taxonomy" id="476202"/>
    <lineage>
        <taxon>Eukaryota</taxon>
        <taxon>Sar</taxon>
        <taxon>Alveolata</taxon>
        <taxon>Apicomplexa</taxon>
        <taxon>Aconoidasida</taxon>
        <taxon>Nephromycida</taxon>
        <taxon>Cardiosporidium</taxon>
    </lineage>
</organism>
<name>A0ABQ7JA18_9APIC</name>
<feature type="region of interest" description="Disordered" evidence="7">
    <location>
        <begin position="385"/>
        <end position="573"/>
    </location>
</feature>
<dbReference type="Proteomes" id="UP000823046">
    <property type="component" value="Unassembled WGS sequence"/>
</dbReference>
<keyword evidence="6" id="KW-0539">Nucleus</keyword>
<evidence type="ECO:0000313" key="10">
    <source>
        <dbReference type="Proteomes" id="UP000823046"/>
    </source>
</evidence>
<keyword evidence="5" id="KW-0508">mRNA splicing</keyword>
<feature type="compositionally biased region" description="Basic residues" evidence="7">
    <location>
        <begin position="201"/>
        <end position="212"/>
    </location>
</feature>
<evidence type="ECO:0000259" key="8">
    <source>
        <dbReference type="SMART" id="SM01115"/>
    </source>
</evidence>
<evidence type="ECO:0000256" key="1">
    <source>
        <dbReference type="ARBA" id="ARBA00004123"/>
    </source>
</evidence>
<keyword evidence="4" id="KW-0747">Spliceosome</keyword>
<evidence type="ECO:0000256" key="4">
    <source>
        <dbReference type="ARBA" id="ARBA00022728"/>
    </source>
</evidence>
<dbReference type="CDD" id="cd21372">
    <property type="entry name" value="cwf21_CWC21-like"/>
    <property type="match status" value="1"/>
</dbReference>
<feature type="compositionally biased region" description="Basic and acidic residues" evidence="7">
    <location>
        <begin position="480"/>
        <end position="491"/>
    </location>
</feature>
<comment type="similarity">
    <text evidence="2">Belongs to the CWC21 family.</text>
</comment>
<dbReference type="PANTHER" id="PTHR36562">
    <property type="entry name" value="SERINE/ARGININE REPETITIVE MATRIX 2"/>
    <property type="match status" value="1"/>
</dbReference>
<evidence type="ECO:0000256" key="3">
    <source>
        <dbReference type="ARBA" id="ARBA00022664"/>
    </source>
</evidence>
<evidence type="ECO:0000256" key="2">
    <source>
        <dbReference type="ARBA" id="ARBA00005954"/>
    </source>
</evidence>
<feature type="compositionally biased region" description="Basic and acidic residues" evidence="7">
    <location>
        <begin position="561"/>
        <end position="573"/>
    </location>
</feature>
<comment type="subcellular location">
    <subcellularLocation>
        <location evidence="1">Nucleus</location>
    </subcellularLocation>
</comment>
<dbReference type="InterPro" id="IPR051372">
    <property type="entry name" value="CWC21"/>
</dbReference>
<comment type="caution">
    <text evidence="9">The sequence shown here is derived from an EMBL/GenBank/DDBJ whole genome shotgun (WGS) entry which is preliminary data.</text>
</comment>
<evidence type="ECO:0000256" key="7">
    <source>
        <dbReference type="SAM" id="MobiDB-lite"/>
    </source>
</evidence>
<accession>A0ABQ7JA18</accession>
<keyword evidence="10" id="KW-1185">Reference proteome</keyword>
<sequence>MYNGVGLQTPRGSGTNGYIQRSMAFLRPKRTDADQDEILFKKKSSTLNVRKADAVLLDHDRKRKIEVEVLEYEDSLRDAGKDENEIKRCCQELRERLAQGSQKNVSSVTTGLKKSNDRIAIDVEKMDSHQLAALKEKEMDQLAAAFSISRSHHKVGVAFDFEAQGQAKMIQQEDARNKEEQLEKYVKSMKKQKVQDEKSSKNKNKKHRRKQHSSSSSSDSSSSTSSSSSCQNSVSTESRSSCSRKSMNSSNSGEESSVTNSDSNSPSSVTSSHYSKNQKIKKKERSMDRTDRRVQKEIQPESIRNSNNEDRRIRRNSGVNHLSYEKARSTVTKSSDGGILYLSDRPSTYLNRGDQCKDRPKESYSLERFSRTQNSSVRVIETESNDAKFSTNRSRRVDSPIHHVEKNKVGMPRFVSNHTINGGKEADQSWRKQAERRCRKRRSSSSSMTRDYAGHSTYEQSEKLTHHEIDRSKSKAVTSDIRESLHCDKKQSSSSRQHPQGDFKRHSVQQSSDQMKEHIRNPEKYPSIDDTSNRVRSDKRDREKCRSQDKYERHPKRQLKQHGEMHKSKAKRD</sequence>
<feature type="region of interest" description="Disordered" evidence="7">
    <location>
        <begin position="185"/>
        <end position="319"/>
    </location>
</feature>
<evidence type="ECO:0000256" key="6">
    <source>
        <dbReference type="ARBA" id="ARBA00023242"/>
    </source>
</evidence>
<dbReference type="SMART" id="SM01115">
    <property type="entry name" value="cwf21"/>
    <property type="match status" value="1"/>
</dbReference>
<dbReference type="InterPro" id="IPR013170">
    <property type="entry name" value="mRNA_splic_Cwf21_dom"/>
</dbReference>
<dbReference type="EMBL" id="JADAQX010000306">
    <property type="protein sequence ID" value="KAF8820769.1"/>
    <property type="molecule type" value="Genomic_DNA"/>
</dbReference>
<protein>
    <submittedName>
        <fullName evidence="9">Cwf21 protein</fullName>
    </submittedName>
</protein>
<feature type="compositionally biased region" description="Basic and acidic residues" evidence="7">
    <location>
        <begin position="424"/>
        <end position="436"/>
    </location>
</feature>